<gene>
    <name evidence="1" type="ORF">ALMOND_2B020936</name>
</gene>
<accession>A0A5E4GLZ3</accession>
<sequence>MLHLRFERVWDPIIVPGAPKEISYFLLDAFDKWSSFDTNPLYALLHESIYCQRLRNMGFDTGRTMPAPDTGPNCSFHAFFSEYTKMLVFSFSMLRQLITFLRAYLYCREEEELDVSSLGNVIISILDVYMMHFQSINCQKF</sequence>
<dbReference type="AlphaFoldDB" id="A0A5E4GLZ3"/>
<protein>
    <submittedName>
        <fullName evidence="1">PREDICTED: proline iminopeptidase</fullName>
    </submittedName>
</protein>
<proteinExistence type="predicted"/>
<organism evidence="1 2">
    <name type="scientific">Prunus dulcis</name>
    <name type="common">Almond</name>
    <name type="synonym">Amygdalus dulcis</name>
    <dbReference type="NCBI Taxonomy" id="3755"/>
    <lineage>
        <taxon>Eukaryota</taxon>
        <taxon>Viridiplantae</taxon>
        <taxon>Streptophyta</taxon>
        <taxon>Embryophyta</taxon>
        <taxon>Tracheophyta</taxon>
        <taxon>Spermatophyta</taxon>
        <taxon>Magnoliopsida</taxon>
        <taxon>eudicotyledons</taxon>
        <taxon>Gunneridae</taxon>
        <taxon>Pentapetalae</taxon>
        <taxon>rosids</taxon>
        <taxon>fabids</taxon>
        <taxon>Rosales</taxon>
        <taxon>Rosaceae</taxon>
        <taxon>Amygdaloideae</taxon>
        <taxon>Amygdaleae</taxon>
        <taxon>Prunus</taxon>
    </lineage>
</organism>
<reference evidence="2" key="1">
    <citation type="journal article" date="2020" name="Plant J.">
        <title>Transposons played a major role in the diversification between the closely related almond and peach genomes: results from the almond genome sequence.</title>
        <authorList>
            <person name="Alioto T."/>
            <person name="Alexiou K.G."/>
            <person name="Bardil A."/>
            <person name="Barteri F."/>
            <person name="Castanera R."/>
            <person name="Cruz F."/>
            <person name="Dhingra A."/>
            <person name="Duval H."/>
            <person name="Fernandez I Marti A."/>
            <person name="Frias L."/>
            <person name="Galan B."/>
            <person name="Garcia J.L."/>
            <person name="Howad W."/>
            <person name="Gomez-Garrido J."/>
            <person name="Gut M."/>
            <person name="Julca I."/>
            <person name="Morata J."/>
            <person name="Puigdomenech P."/>
            <person name="Ribeca P."/>
            <person name="Rubio Cabetas M.J."/>
            <person name="Vlasova A."/>
            <person name="Wirthensohn M."/>
            <person name="Garcia-Mas J."/>
            <person name="Gabaldon T."/>
            <person name="Casacuberta J.M."/>
            <person name="Arus P."/>
        </authorList>
    </citation>
    <scope>NUCLEOTIDE SEQUENCE [LARGE SCALE GENOMIC DNA]</scope>
    <source>
        <strain evidence="2">cv. Texas</strain>
    </source>
</reference>
<evidence type="ECO:0000313" key="2">
    <source>
        <dbReference type="Proteomes" id="UP000327085"/>
    </source>
</evidence>
<evidence type="ECO:0000313" key="1">
    <source>
        <dbReference type="EMBL" id="VVA40750.1"/>
    </source>
</evidence>
<dbReference type="Gramene" id="VVA40750">
    <property type="protein sequence ID" value="VVA40750"/>
    <property type="gene ID" value="Prudul26B020936"/>
</dbReference>
<dbReference type="InParanoid" id="A0A5E4GLZ3"/>
<dbReference type="Proteomes" id="UP000327085">
    <property type="component" value="Unassembled WGS sequence"/>
</dbReference>
<name>A0A5E4GLZ3_PRUDU</name>
<dbReference type="EMBL" id="CABIKO010001065">
    <property type="protein sequence ID" value="VVA40750.1"/>
    <property type="molecule type" value="Genomic_DNA"/>
</dbReference>